<evidence type="ECO:0000313" key="4">
    <source>
        <dbReference type="EMBL" id="BCJ47142.1"/>
    </source>
</evidence>
<keyword evidence="2" id="KW-0812">Transmembrane</keyword>
<dbReference type="InterPro" id="IPR043128">
    <property type="entry name" value="Rev_trsase/Diguanyl_cyclase"/>
</dbReference>
<dbReference type="PANTHER" id="PTHR46663">
    <property type="entry name" value="DIGUANYLATE CYCLASE DGCT-RELATED"/>
    <property type="match status" value="1"/>
</dbReference>
<dbReference type="SMART" id="SM00267">
    <property type="entry name" value="GGDEF"/>
    <property type="match status" value="1"/>
</dbReference>
<feature type="transmembrane region" description="Helical" evidence="2">
    <location>
        <begin position="39"/>
        <end position="58"/>
    </location>
</feature>
<feature type="transmembrane region" description="Helical" evidence="2">
    <location>
        <begin position="216"/>
        <end position="234"/>
    </location>
</feature>
<evidence type="ECO:0000256" key="1">
    <source>
        <dbReference type="SAM" id="MobiDB-lite"/>
    </source>
</evidence>
<feature type="transmembrane region" description="Helical" evidence="2">
    <location>
        <begin position="290"/>
        <end position="309"/>
    </location>
</feature>
<sequence>MTIGRRAARPDPLLAVLLVLTVAAVPVFALSDAPTRVLLPLYWALMMVFQVAFALIAGRMSRRFRSGGADDVSRAGRRFWRFSALAFGTMALGNLAQLTQVLIGPLDRTAYMGSSVLFGSLVLGILLLTAGLLRHPNRPEHTAHGRARLRLDTATVLAGAATFGVLVVQPQPRTPGVSWALEFALTLLTQPILFLLLLFGVVRLAFGGLSPFSRRVGLLLGVAAVIQAATQAIPESLYLPGGQPEFALYGANLIGCGLAAIGARLQERTAAAPGTGTGARPDHPFTRLPYAAMAATWALSGVILIGQGLTLRCWVVLGGTMVTTVLIVCRQLLAFQHINRLLAERDELTARLTDLAFHDGLTGLVNRTGFLRTLTSSLYSGAPTTVLLIDLDRFKPVNDTFGHATGDRLLIEVAARLRDRVRDGDTVARLGGDEFAVLATGLTSAEAAVLAGHVRDALSGTVRIGAAEVPLSGSVGAATGTGADFDPDALLHAADMDMYLQKHESRERAARAAAARPLPVDDEGAAASPRYR</sequence>
<feature type="domain" description="GGDEF" evidence="3">
    <location>
        <begin position="382"/>
        <end position="514"/>
    </location>
</feature>
<proteinExistence type="predicted"/>
<feature type="transmembrane region" description="Helical" evidence="2">
    <location>
        <begin position="183"/>
        <end position="204"/>
    </location>
</feature>
<feature type="transmembrane region" description="Helical" evidence="2">
    <location>
        <begin position="110"/>
        <end position="133"/>
    </location>
</feature>
<dbReference type="Gene3D" id="3.30.70.270">
    <property type="match status" value="1"/>
</dbReference>
<feature type="region of interest" description="Disordered" evidence="1">
    <location>
        <begin position="505"/>
        <end position="532"/>
    </location>
</feature>
<feature type="transmembrane region" description="Helical" evidence="2">
    <location>
        <begin position="154"/>
        <end position="171"/>
    </location>
</feature>
<dbReference type="InterPro" id="IPR052163">
    <property type="entry name" value="DGC-Regulatory_Protein"/>
</dbReference>
<gene>
    <name evidence="4" type="ORF">Aiant_77990</name>
</gene>
<keyword evidence="5" id="KW-1185">Reference proteome</keyword>
<accession>A0ABM7M6B8</accession>
<reference evidence="4 5" key="1">
    <citation type="submission" date="2020-08" db="EMBL/GenBank/DDBJ databases">
        <title>Whole genome shotgun sequence of Actinoplanes ianthinogenes NBRC 13996.</title>
        <authorList>
            <person name="Komaki H."/>
            <person name="Tamura T."/>
        </authorList>
    </citation>
    <scope>NUCLEOTIDE SEQUENCE [LARGE SCALE GENOMIC DNA]</scope>
    <source>
        <strain evidence="4 5">NBRC 13996</strain>
    </source>
</reference>
<dbReference type="InterPro" id="IPR029787">
    <property type="entry name" value="Nucleotide_cyclase"/>
</dbReference>
<dbReference type="Proteomes" id="UP000676967">
    <property type="component" value="Chromosome"/>
</dbReference>
<feature type="transmembrane region" description="Helical" evidence="2">
    <location>
        <begin position="79"/>
        <end position="98"/>
    </location>
</feature>
<keyword evidence="2" id="KW-0472">Membrane</keyword>
<dbReference type="RefSeq" id="WP_189336088.1">
    <property type="nucleotide sequence ID" value="NZ_AP023356.1"/>
</dbReference>
<organism evidence="4 5">
    <name type="scientific">Actinoplanes ianthinogenes</name>
    <dbReference type="NCBI Taxonomy" id="122358"/>
    <lineage>
        <taxon>Bacteria</taxon>
        <taxon>Bacillati</taxon>
        <taxon>Actinomycetota</taxon>
        <taxon>Actinomycetes</taxon>
        <taxon>Micromonosporales</taxon>
        <taxon>Micromonosporaceae</taxon>
        <taxon>Actinoplanes</taxon>
    </lineage>
</organism>
<dbReference type="PROSITE" id="PS50887">
    <property type="entry name" value="GGDEF"/>
    <property type="match status" value="1"/>
</dbReference>
<evidence type="ECO:0000313" key="5">
    <source>
        <dbReference type="Proteomes" id="UP000676967"/>
    </source>
</evidence>
<dbReference type="SUPFAM" id="SSF55073">
    <property type="entry name" value="Nucleotide cyclase"/>
    <property type="match status" value="1"/>
</dbReference>
<keyword evidence="2" id="KW-1133">Transmembrane helix</keyword>
<dbReference type="CDD" id="cd01949">
    <property type="entry name" value="GGDEF"/>
    <property type="match status" value="1"/>
</dbReference>
<dbReference type="PANTHER" id="PTHR46663:SF2">
    <property type="entry name" value="GGDEF DOMAIN-CONTAINING PROTEIN"/>
    <property type="match status" value="1"/>
</dbReference>
<evidence type="ECO:0000256" key="2">
    <source>
        <dbReference type="SAM" id="Phobius"/>
    </source>
</evidence>
<feature type="transmembrane region" description="Helical" evidence="2">
    <location>
        <begin position="315"/>
        <end position="335"/>
    </location>
</feature>
<protein>
    <recommendedName>
        <fullName evidence="3">GGDEF domain-containing protein</fullName>
    </recommendedName>
</protein>
<dbReference type="Pfam" id="PF00990">
    <property type="entry name" value="GGDEF"/>
    <property type="match status" value="1"/>
</dbReference>
<dbReference type="InterPro" id="IPR000160">
    <property type="entry name" value="GGDEF_dom"/>
</dbReference>
<dbReference type="EMBL" id="AP023356">
    <property type="protein sequence ID" value="BCJ47142.1"/>
    <property type="molecule type" value="Genomic_DNA"/>
</dbReference>
<name>A0ABM7M6B8_9ACTN</name>
<evidence type="ECO:0000259" key="3">
    <source>
        <dbReference type="PROSITE" id="PS50887"/>
    </source>
</evidence>
<dbReference type="NCBIfam" id="TIGR00254">
    <property type="entry name" value="GGDEF"/>
    <property type="match status" value="1"/>
</dbReference>